<dbReference type="Proteomes" id="UP001148662">
    <property type="component" value="Unassembled WGS sequence"/>
</dbReference>
<organism evidence="1 2">
    <name type="scientific">Phlebia brevispora</name>
    <dbReference type="NCBI Taxonomy" id="194682"/>
    <lineage>
        <taxon>Eukaryota</taxon>
        <taxon>Fungi</taxon>
        <taxon>Dikarya</taxon>
        <taxon>Basidiomycota</taxon>
        <taxon>Agaricomycotina</taxon>
        <taxon>Agaricomycetes</taxon>
        <taxon>Polyporales</taxon>
        <taxon>Meruliaceae</taxon>
        <taxon>Phlebia</taxon>
    </lineage>
</organism>
<accession>A0ACC1T4V3</accession>
<reference evidence="1" key="1">
    <citation type="submission" date="2022-07" db="EMBL/GenBank/DDBJ databases">
        <title>Genome Sequence of Phlebia brevispora.</title>
        <authorList>
            <person name="Buettner E."/>
        </authorList>
    </citation>
    <scope>NUCLEOTIDE SEQUENCE</scope>
    <source>
        <strain evidence="1">MPL23</strain>
    </source>
</reference>
<protein>
    <submittedName>
        <fullName evidence="1">Uncharacterized protein</fullName>
    </submittedName>
</protein>
<evidence type="ECO:0000313" key="1">
    <source>
        <dbReference type="EMBL" id="KAJ3553326.1"/>
    </source>
</evidence>
<name>A0ACC1T4V3_9APHY</name>
<dbReference type="EMBL" id="JANHOG010000552">
    <property type="protein sequence ID" value="KAJ3553326.1"/>
    <property type="molecule type" value="Genomic_DNA"/>
</dbReference>
<evidence type="ECO:0000313" key="2">
    <source>
        <dbReference type="Proteomes" id="UP001148662"/>
    </source>
</evidence>
<proteinExistence type="predicted"/>
<comment type="caution">
    <text evidence="1">The sequence shown here is derived from an EMBL/GenBank/DDBJ whole genome shotgun (WGS) entry which is preliminary data.</text>
</comment>
<gene>
    <name evidence="1" type="ORF">NM688_g3675</name>
</gene>
<sequence length="151" mass="17283">MPSQTNLLKALHRTKLGDELTAEINSRLQRMTKLRDEHSRIHLEVCELKTRKNRLALVSCVPAEVLSLIFEASVALCWSEFLPPDEKANLFFPLEEKGGVLTERPYAWFAILHVCHDWRRVALSTPGIWTTIIPVRPECVRFMLAHAGRSP</sequence>
<keyword evidence="2" id="KW-1185">Reference proteome</keyword>